<proteinExistence type="predicted"/>
<dbReference type="PANTHER" id="PTHR30153">
    <property type="entry name" value="REPLICATIVE DNA HELICASE DNAB"/>
    <property type="match status" value="1"/>
</dbReference>
<dbReference type="InterPro" id="IPR027417">
    <property type="entry name" value="P-loop_NTPase"/>
</dbReference>
<name>A0A9D2B2C9_9GAMM</name>
<dbReference type="SUPFAM" id="SSF52540">
    <property type="entry name" value="P-loop containing nucleoside triphosphate hydrolases"/>
    <property type="match status" value="1"/>
</dbReference>
<evidence type="ECO:0000313" key="2">
    <source>
        <dbReference type="EMBL" id="HIX57941.1"/>
    </source>
</evidence>
<dbReference type="Pfam" id="PF03796">
    <property type="entry name" value="DnaB_C"/>
    <property type="match status" value="1"/>
</dbReference>
<sequence>MTNDQCSPLPYSPHREFLTPENLNRLNVNTDVEALLLSWMINSPEEAKKLDPQLHHLQSADFSYDDTAALFKDFMSVLDQVKAFDPESEIYDDTFYPLVRQRYVDSVQPEMVVKLEALYFNVHQNNVPLTVVTSWIESILSRSCWNKVYKIARHMVEVSMCPNNVVFNDFMAKSSAALNNVMQRSTLELTANSHDLIELSLEYLNNVQSGVINSESSKGLLTGFSELDTMLGGLQSGKLYVLAARPSVGKSAFALNLLKNVAERNSLAKPIMLFSLEMEAKELTKRLTSSVLKASIQDIEAQAVSTCQINKCTETLSQLTFGKYGLLLLDDSGTLSSNVLASKIRNYTQQFGYISMIAIDYLQLMVRDRNTPAVNRNLELANMTRQLKILAKDYNCPVLLLSQLNRDIETRDNHSPKLSDLRDSGAIEQDADVVMFLSSSGNDYNREIVQRDLIVAKNRSGSIGKTNLFFRGAWTLFAEKEEDLLDPHELNEQSQDTVIYASV</sequence>
<dbReference type="GO" id="GO:0005524">
    <property type="term" value="F:ATP binding"/>
    <property type="evidence" value="ECO:0007669"/>
    <property type="project" value="InterPro"/>
</dbReference>
<gene>
    <name evidence="2" type="ORF">H9850_10800</name>
</gene>
<evidence type="ECO:0000313" key="3">
    <source>
        <dbReference type="Proteomes" id="UP000886829"/>
    </source>
</evidence>
<evidence type="ECO:0000259" key="1">
    <source>
        <dbReference type="PROSITE" id="PS51199"/>
    </source>
</evidence>
<keyword evidence="2" id="KW-0347">Helicase</keyword>
<dbReference type="AlphaFoldDB" id="A0A9D2B2C9"/>
<organism evidence="2 3">
    <name type="scientific">Candidatus Anaerobiospirillum pullistercoris</name>
    <dbReference type="NCBI Taxonomy" id="2838452"/>
    <lineage>
        <taxon>Bacteria</taxon>
        <taxon>Pseudomonadati</taxon>
        <taxon>Pseudomonadota</taxon>
        <taxon>Gammaproteobacteria</taxon>
        <taxon>Aeromonadales</taxon>
        <taxon>Succinivibrionaceae</taxon>
        <taxon>Anaerobiospirillum</taxon>
    </lineage>
</organism>
<dbReference type="InterPro" id="IPR007694">
    <property type="entry name" value="DNA_helicase_DnaB-like_C"/>
</dbReference>
<feature type="domain" description="SF4 helicase" evidence="1">
    <location>
        <begin position="213"/>
        <end position="484"/>
    </location>
</feature>
<dbReference type="GO" id="GO:0006260">
    <property type="term" value="P:DNA replication"/>
    <property type="evidence" value="ECO:0007669"/>
    <property type="project" value="InterPro"/>
</dbReference>
<protein>
    <submittedName>
        <fullName evidence="2">DnaB-like helicase C-terminal domain-containing protein</fullName>
    </submittedName>
</protein>
<keyword evidence="2" id="KW-0067">ATP-binding</keyword>
<reference evidence="2" key="2">
    <citation type="submission" date="2021-04" db="EMBL/GenBank/DDBJ databases">
        <authorList>
            <person name="Gilroy R."/>
        </authorList>
    </citation>
    <scope>NUCLEOTIDE SEQUENCE</scope>
    <source>
        <strain evidence="2">USASDec5-558</strain>
    </source>
</reference>
<keyword evidence="2" id="KW-0378">Hydrolase</keyword>
<dbReference type="PROSITE" id="PS51199">
    <property type="entry name" value="SF4_HELICASE"/>
    <property type="match status" value="1"/>
</dbReference>
<reference evidence="2" key="1">
    <citation type="journal article" date="2021" name="PeerJ">
        <title>Extensive microbial diversity within the chicken gut microbiome revealed by metagenomics and culture.</title>
        <authorList>
            <person name="Gilroy R."/>
            <person name="Ravi A."/>
            <person name="Getino M."/>
            <person name="Pursley I."/>
            <person name="Horton D.L."/>
            <person name="Alikhan N.F."/>
            <person name="Baker D."/>
            <person name="Gharbi K."/>
            <person name="Hall N."/>
            <person name="Watson M."/>
            <person name="Adriaenssens E.M."/>
            <person name="Foster-Nyarko E."/>
            <person name="Jarju S."/>
            <person name="Secka A."/>
            <person name="Antonio M."/>
            <person name="Oren A."/>
            <person name="Chaudhuri R.R."/>
            <person name="La Ragione R."/>
            <person name="Hildebrand F."/>
            <person name="Pallen M.J."/>
        </authorList>
    </citation>
    <scope>NUCLEOTIDE SEQUENCE</scope>
    <source>
        <strain evidence="2">USASDec5-558</strain>
    </source>
</reference>
<keyword evidence="2" id="KW-0547">Nucleotide-binding</keyword>
<comment type="caution">
    <text evidence="2">The sequence shown here is derived from an EMBL/GenBank/DDBJ whole genome shotgun (WGS) entry which is preliminary data.</text>
</comment>
<dbReference type="GO" id="GO:0003678">
    <property type="term" value="F:DNA helicase activity"/>
    <property type="evidence" value="ECO:0007669"/>
    <property type="project" value="InterPro"/>
</dbReference>
<dbReference type="EMBL" id="DXEV01000217">
    <property type="protein sequence ID" value="HIX57941.1"/>
    <property type="molecule type" value="Genomic_DNA"/>
</dbReference>
<dbReference type="Gene3D" id="3.40.50.300">
    <property type="entry name" value="P-loop containing nucleotide triphosphate hydrolases"/>
    <property type="match status" value="1"/>
</dbReference>
<accession>A0A9D2B2C9</accession>
<dbReference type="Proteomes" id="UP000886829">
    <property type="component" value="Unassembled WGS sequence"/>
</dbReference>
<dbReference type="GO" id="GO:0005829">
    <property type="term" value="C:cytosol"/>
    <property type="evidence" value="ECO:0007669"/>
    <property type="project" value="TreeGrafter"/>
</dbReference>
<dbReference type="PANTHER" id="PTHR30153:SF2">
    <property type="entry name" value="REPLICATIVE DNA HELICASE"/>
    <property type="match status" value="1"/>
</dbReference>